<feature type="non-terminal residue" evidence="1">
    <location>
        <position position="1"/>
    </location>
</feature>
<evidence type="ECO:0000313" key="2">
    <source>
        <dbReference type="Proteomes" id="UP001432322"/>
    </source>
</evidence>
<protein>
    <submittedName>
        <fullName evidence="1">Uncharacterized protein</fullName>
    </submittedName>
</protein>
<sequence>SVNCEYKLNAGPGYRYSLRTMIPEESGHSSEAEQSIVQLYVGDSIDDVSYPAYISDNLNLETQIDLAILKISPH</sequence>
<proteinExistence type="predicted"/>
<dbReference type="AlphaFoldDB" id="A0AAV5VNT6"/>
<dbReference type="EMBL" id="BTSY01000003">
    <property type="protein sequence ID" value="GMT21256.1"/>
    <property type="molecule type" value="Genomic_DNA"/>
</dbReference>
<evidence type="ECO:0000313" key="1">
    <source>
        <dbReference type="EMBL" id="GMT21256.1"/>
    </source>
</evidence>
<reference evidence="1" key="1">
    <citation type="submission" date="2023-10" db="EMBL/GenBank/DDBJ databases">
        <title>Genome assembly of Pristionchus species.</title>
        <authorList>
            <person name="Yoshida K."/>
            <person name="Sommer R.J."/>
        </authorList>
    </citation>
    <scope>NUCLEOTIDE SEQUENCE</scope>
    <source>
        <strain evidence="1">RS5133</strain>
    </source>
</reference>
<keyword evidence="2" id="KW-1185">Reference proteome</keyword>
<dbReference type="Proteomes" id="UP001432322">
    <property type="component" value="Unassembled WGS sequence"/>
</dbReference>
<feature type="non-terminal residue" evidence="1">
    <location>
        <position position="74"/>
    </location>
</feature>
<gene>
    <name evidence="1" type="ORF">PFISCL1PPCAC_12553</name>
</gene>
<accession>A0AAV5VNT6</accession>
<comment type="caution">
    <text evidence="1">The sequence shown here is derived from an EMBL/GenBank/DDBJ whole genome shotgun (WGS) entry which is preliminary data.</text>
</comment>
<name>A0AAV5VNT6_9BILA</name>
<organism evidence="1 2">
    <name type="scientific">Pristionchus fissidentatus</name>
    <dbReference type="NCBI Taxonomy" id="1538716"/>
    <lineage>
        <taxon>Eukaryota</taxon>
        <taxon>Metazoa</taxon>
        <taxon>Ecdysozoa</taxon>
        <taxon>Nematoda</taxon>
        <taxon>Chromadorea</taxon>
        <taxon>Rhabditida</taxon>
        <taxon>Rhabditina</taxon>
        <taxon>Diplogasteromorpha</taxon>
        <taxon>Diplogasteroidea</taxon>
        <taxon>Neodiplogasteridae</taxon>
        <taxon>Pristionchus</taxon>
    </lineage>
</organism>